<reference evidence="2 3" key="1">
    <citation type="journal article" date="2018" name="Int. J. Syst. Evol. Microbiol.">
        <title>Parvibium lacunae gen. nov., sp. nov., a new member of the family Alcaligenaceae isolated from a freshwater pond.</title>
        <authorList>
            <person name="Chen W.M."/>
            <person name="Xie P.B."/>
            <person name="Hsu M.Y."/>
            <person name="Sheu S.Y."/>
        </authorList>
    </citation>
    <scope>NUCLEOTIDE SEQUENCE [LARGE SCALE GENOMIC DNA]</scope>
    <source>
        <strain evidence="2 3">KMB9</strain>
    </source>
</reference>
<dbReference type="PANTHER" id="PTHR10859:SF91">
    <property type="entry name" value="DOLICHYL-PHOSPHATE BETA-GLUCOSYLTRANSFERASE"/>
    <property type="match status" value="1"/>
</dbReference>
<dbReference type="Proteomes" id="UP000252357">
    <property type="component" value="Unassembled WGS sequence"/>
</dbReference>
<dbReference type="GO" id="GO:0016740">
    <property type="term" value="F:transferase activity"/>
    <property type="evidence" value="ECO:0007669"/>
    <property type="project" value="UniProtKB-KW"/>
</dbReference>
<dbReference type="GO" id="GO:0006487">
    <property type="term" value="P:protein N-linked glycosylation"/>
    <property type="evidence" value="ECO:0007669"/>
    <property type="project" value="TreeGrafter"/>
</dbReference>
<name>A0A368L1W3_9BURK</name>
<dbReference type="RefSeq" id="WP_114402983.1">
    <property type="nucleotide sequence ID" value="NZ_QPGB01000003.1"/>
</dbReference>
<feature type="domain" description="Glycosyltransferase 2-like" evidence="1">
    <location>
        <begin position="6"/>
        <end position="156"/>
    </location>
</feature>
<dbReference type="InterPro" id="IPR029044">
    <property type="entry name" value="Nucleotide-diphossugar_trans"/>
</dbReference>
<evidence type="ECO:0000313" key="2">
    <source>
        <dbReference type="EMBL" id="RCS57502.1"/>
    </source>
</evidence>
<evidence type="ECO:0000313" key="3">
    <source>
        <dbReference type="Proteomes" id="UP000252357"/>
    </source>
</evidence>
<comment type="caution">
    <text evidence="2">The sequence shown here is derived from an EMBL/GenBank/DDBJ whole genome shotgun (WGS) entry which is preliminary data.</text>
</comment>
<proteinExistence type="predicted"/>
<gene>
    <name evidence="2" type="ORF">DU000_08620</name>
</gene>
<protein>
    <submittedName>
        <fullName evidence="2">Glycosyltransferase family 2 protein</fullName>
    </submittedName>
</protein>
<dbReference type="SUPFAM" id="SSF53448">
    <property type="entry name" value="Nucleotide-diphospho-sugar transferases"/>
    <property type="match status" value="1"/>
</dbReference>
<dbReference type="Pfam" id="PF00535">
    <property type="entry name" value="Glycos_transf_2"/>
    <property type="match status" value="1"/>
</dbReference>
<dbReference type="EMBL" id="QPGB01000003">
    <property type="protein sequence ID" value="RCS57502.1"/>
    <property type="molecule type" value="Genomic_DNA"/>
</dbReference>
<dbReference type="OrthoDB" id="9808633at2"/>
<dbReference type="CDD" id="cd04179">
    <property type="entry name" value="DPM_DPG-synthase_like"/>
    <property type="match status" value="1"/>
</dbReference>
<dbReference type="AlphaFoldDB" id="A0A368L1W3"/>
<sequence>MKLAFLIPLYNHGQTLPALVEALLGYGYPVVVVDDGSDVATKKIAHDLAARHLTMTLLERPSNGGKGAAVMDGIRYAATRDYSHVIQIDADGQHDLNTIPLFLQNIATQPTVLWSGKPVYDQSVPKHRFYGRYLTHGLVWLQTVSFMIQDSMCGFRAYPVASTLAIIQARRIPPRMVFDTEIMVRFYWAGGQIHFIPTRVSYPPNGISHFRMVRDNIQLTVMHCRLCLEMLIRLPRLLARHWE</sequence>
<evidence type="ECO:0000259" key="1">
    <source>
        <dbReference type="Pfam" id="PF00535"/>
    </source>
</evidence>
<organism evidence="2 3">
    <name type="scientific">Parvibium lacunae</name>
    <dbReference type="NCBI Taxonomy" id="1888893"/>
    <lineage>
        <taxon>Bacteria</taxon>
        <taxon>Pseudomonadati</taxon>
        <taxon>Pseudomonadota</taxon>
        <taxon>Betaproteobacteria</taxon>
        <taxon>Burkholderiales</taxon>
        <taxon>Alcaligenaceae</taxon>
        <taxon>Parvibium</taxon>
    </lineage>
</organism>
<dbReference type="InterPro" id="IPR001173">
    <property type="entry name" value="Glyco_trans_2-like"/>
</dbReference>
<dbReference type="Gene3D" id="3.90.550.10">
    <property type="entry name" value="Spore Coat Polysaccharide Biosynthesis Protein SpsA, Chain A"/>
    <property type="match status" value="1"/>
</dbReference>
<accession>A0A368L1W3</accession>
<dbReference type="PANTHER" id="PTHR10859">
    <property type="entry name" value="GLYCOSYL TRANSFERASE"/>
    <property type="match status" value="1"/>
</dbReference>
<keyword evidence="2" id="KW-0808">Transferase</keyword>
<keyword evidence="3" id="KW-1185">Reference proteome</keyword>